<evidence type="ECO:0000313" key="2">
    <source>
        <dbReference type="EMBL" id="EDW94510.1"/>
    </source>
</evidence>
<evidence type="ECO:0000313" key="3">
    <source>
        <dbReference type="Proteomes" id="UP000002282"/>
    </source>
</evidence>
<protein>
    <submittedName>
        <fullName evidence="2">Uncharacterized protein</fullName>
    </submittedName>
</protein>
<reference evidence="2 3" key="1">
    <citation type="journal article" date="2007" name="Nature">
        <title>Evolution of genes and genomes on the Drosophila phylogeny.</title>
        <authorList>
            <consortium name="Drosophila 12 Genomes Consortium"/>
            <person name="Clark A.G."/>
            <person name="Eisen M.B."/>
            <person name="Smith D.R."/>
            <person name="Bergman C.M."/>
            <person name="Oliver B."/>
            <person name="Markow T.A."/>
            <person name="Kaufman T.C."/>
            <person name="Kellis M."/>
            <person name="Gelbart W."/>
            <person name="Iyer V.N."/>
            <person name="Pollard D.A."/>
            <person name="Sackton T.B."/>
            <person name="Larracuente A.M."/>
            <person name="Singh N.D."/>
            <person name="Abad J.P."/>
            <person name="Abt D.N."/>
            <person name="Adryan B."/>
            <person name="Aguade M."/>
            <person name="Akashi H."/>
            <person name="Anderson W.W."/>
            <person name="Aquadro C.F."/>
            <person name="Ardell D.H."/>
            <person name="Arguello R."/>
            <person name="Artieri C.G."/>
            <person name="Barbash D.A."/>
            <person name="Barker D."/>
            <person name="Barsanti P."/>
            <person name="Batterham P."/>
            <person name="Batzoglou S."/>
            <person name="Begun D."/>
            <person name="Bhutkar A."/>
            <person name="Blanco E."/>
            <person name="Bosak S.A."/>
            <person name="Bradley R.K."/>
            <person name="Brand A.D."/>
            <person name="Brent M.R."/>
            <person name="Brooks A.N."/>
            <person name="Brown R.H."/>
            <person name="Butlin R.K."/>
            <person name="Caggese C."/>
            <person name="Calvi B.R."/>
            <person name="Bernardo de Carvalho A."/>
            <person name="Caspi A."/>
            <person name="Castrezana S."/>
            <person name="Celniker S.E."/>
            <person name="Chang J.L."/>
            <person name="Chapple C."/>
            <person name="Chatterji S."/>
            <person name="Chinwalla A."/>
            <person name="Civetta A."/>
            <person name="Clifton S.W."/>
            <person name="Comeron J.M."/>
            <person name="Costello J.C."/>
            <person name="Coyne J.A."/>
            <person name="Daub J."/>
            <person name="David R.G."/>
            <person name="Delcher A.L."/>
            <person name="Delehaunty K."/>
            <person name="Do C.B."/>
            <person name="Ebling H."/>
            <person name="Edwards K."/>
            <person name="Eickbush T."/>
            <person name="Evans J.D."/>
            <person name="Filipski A."/>
            <person name="Findeiss S."/>
            <person name="Freyhult E."/>
            <person name="Fulton L."/>
            <person name="Fulton R."/>
            <person name="Garcia A.C."/>
            <person name="Gardiner A."/>
            <person name="Garfield D.A."/>
            <person name="Garvin B.E."/>
            <person name="Gibson G."/>
            <person name="Gilbert D."/>
            <person name="Gnerre S."/>
            <person name="Godfrey J."/>
            <person name="Good R."/>
            <person name="Gotea V."/>
            <person name="Gravely B."/>
            <person name="Greenberg A.J."/>
            <person name="Griffiths-Jones S."/>
            <person name="Gross S."/>
            <person name="Guigo R."/>
            <person name="Gustafson E.A."/>
            <person name="Haerty W."/>
            <person name="Hahn M.W."/>
            <person name="Halligan D.L."/>
            <person name="Halpern A.L."/>
            <person name="Halter G.M."/>
            <person name="Han M.V."/>
            <person name="Heger A."/>
            <person name="Hillier L."/>
            <person name="Hinrichs A.S."/>
            <person name="Holmes I."/>
            <person name="Hoskins R.A."/>
            <person name="Hubisz M.J."/>
            <person name="Hultmark D."/>
            <person name="Huntley M.A."/>
            <person name="Jaffe D.B."/>
            <person name="Jagadeeshan S."/>
            <person name="Jeck W.R."/>
            <person name="Johnson J."/>
            <person name="Jones C.D."/>
            <person name="Jordan W.C."/>
            <person name="Karpen G.H."/>
            <person name="Kataoka E."/>
            <person name="Keightley P.D."/>
            <person name="Kheradpour P."/>
            <person name="Kirkness E.F."/>
            <person name="Koerich L.B."/>
            <person name="Kristiansen K."/>
            <person name="Kudrna D."/>
            <person name="Kulathinal R.J."/>
            <person name="Kumar S."/>
            <person name="Kwok R."/>
            <person name="Lander E."/>
            <person name="Langley C.H."/>
            <person name="Lapoint R."/>
            <person name="Lazzaro B.P."/>
            <person name="Lee S.J."/>
            <person name="Levesque L."/>
            <person name="Li R."/>
            <person name="Lin C.F."/>
            <person name="Lin M.F."/>
            <person name="Lindblad-Toh K."/>
            <person name="Llopart A."/>
            <person name="Long M."/>
            <person name="Low L."/>
            <person name="Lozovsky E."/>
            <person name="Lu J."/>
            <person name="Luo M."/>
            <person name="Machado C.A."/>
            <person name="Makalowski W."/>
            <person name="Marzo M."/>
            <person name="Matsuda M."/>
            <person name="Matzkin L."/>
            <person name="McAllister B."/>
            <person name="McBride C.S."/>
            <person name="McKernan B."/>
            <person name="McKernan K."/>
            <person name="Mendez-Lago M."/>
            <person name="Minx P."/>
            <person name="Mollenhauer M.U."/>
            <person name="Montooth K."/>
            <person name="Mount S.M."/>
            <person name="Mu X."/>
            <person name="Myers E."/>
            <person name="Negre B."/>
            <person name="Newfeld S."/>
            <person name="Nielsen R."/>
            <person name="Noor M.A."/>
            <person name="O'Grady P."/>
            <person name="Pachter L."/>
            <person name="Papaceit M."/>
            <person name="Parisi M.J."/>
            <person name="Parisi M."/>
            <person name="Parts L."/>
            <person name="Pedersen J.S."/>
            <person name="Pesole G."/>
            <person name="Phillippy A.M."/>
            <person name="Ponting C.P."/>
            <person name="Pop M."/>
            <person name="Porcelli D."/>
            <person name="Powell J.R."/>
            <person name="Prohaska S."/>
            <person name="Pruitt K."/>
            <person name="Puig M."/>
            <person name="Quesneville H."/>
            <person name="Ram K.R."/>
            <person name="Rand D."/>
            <person name="Rasmussen M.D."/>
            <person name="Reed L.K."/>
            <person name="Reenan R."/>
            <person name="Reily A."/>
            <person name="Remington K.A."/>
            <person name="Rieger T.T."/>
            <person name="Ritchie M.G."/>
            <person name="Robin C."/>
            <person name="Rogers Y.H."/>
            <person name="Rohde C."/>
            <person name="Rozas J."/>
            <person name="Rubenfield M.J."/>
            <person name="Ruiz A."/>
            <person name="Russo S."/>
            <person name="Salzberg S.L."/>
            <person name="Sanchez-Gracia A."/>
            <person name="Saranga D.J."/>
            <person name="Sato H."/>
            <person name="Schaeffer S.W."/>
            <person name="Schatz M.C."/>
            <person name="Schlenke T."/>
            <person name="Schwartz R."/>
            <person name="Segarra C."/>
            <person name="Singh R.S."/>
            <person name="Sirot L."/>
            <person name="Sirota M."/>
            <person name="Sisneros N.B."/>
            <person name="Smith C.D."/>
            <person name="Smith T.F."/>
            <person name="Spieth J."/>
            <person name="Stage D.E."/>
            <person name="Stark A."/>
            <person name="Stephan W."/>
            <person name="Strausberg R.L."/>
            <person name="Strempel S."/>
            <person name="Sturgill D."/>
            <person name="Sutton G."/>
            <person name="Sutton G.G."/>
            <person name="Tao W."/>
            <person name="Teichmann S."/>
            <person name="Tobari Y.N."/>
            <person name="Tomimura Y."/>
            <person name="Tsolas J.M."/>
            <person name="Valente V.L."/>
            <person name="Venter E."/>
            <person name="Venter J.C."/>
            <person name="Vicario S."/>
            <person name="Vieira F.G."/>
            <person name="Vilella A.J."/>
            <person name="Villasante A."/>
            <person name="Walenz B."/>
            <person name="Wang J."/>
            <person name="Wasserman M."/>
            <person name="Watts T."/>
            <person name="Wilson D."/>
            <person name="Wilson R.K."/>
            <person name="Wing R.A."/>
            <person name="Wolfner M.F."/>
            <person name="Wong A."/>
            <person name="Wong G.K."/>
            <person name="Wu C.I."/>
            <person name="Wu G."/>
            <person name="Yamamoto D."/>
            <person name="Yang H.P."/>
            <person name="Yang S.P."/>
            <person name="Yorke J.A."/>
            <person name="Yoshida K."/>
            <person name="Zdobnov E."/>
            <person name="Zhang P."/>
            <person name="Zhang Y."/>
            <person name="Zimin A.V."/>
            <person name="Baldwin J."/>
            <person name="Abdouelleil A."/>
            <person name="Abdulkadir J."/>
            <person name="Abebe A."/>
            <person name="Abera B."/>
            <person name="Abreu J."/>
            <person name="Acer S.C."/>
            <person name="Aftuck L."/>
            <person name="Alexander A."/>
            <person name="An P."/>
            <person name="Anderson E."/>
            <person name="Anderson S."/>
            <person name="Arachi H."/>
            <person name="Azer M."/>
            <person name="Bachantsang P."/>
            <person name="Barry A."/>
            <person name="Bayul T."/>
            <person name="Berlin A."/>
            <person name="Bessette D."/>
            <person name="Bloom T."/>
            <person name="Blye J."/>
            <person name="Boguslavskiy L."/>
            <person name="Bonnet C."/>
            <person name="Boukhgalter B."/>
            <person name="Bourzgui I."/>
            <person name="Brown A."/>
            <person name="Cahill P."/>
            <person name="Channer S."/>
            <person name="Cheshatsang Y."/>
            <person name="Chuda L."/>
            <person name="Citroen M."/>
            <person name="Collymore A."/>
            <person name="Cooke P."/>
            <person name="Costello M."/>
            <person name="D'Aco K."/>
            <person name="Daza R."/>
            <person name="De Haan G."/>
            <person name="DeGray S."/>
            <person name="DeMaso C."/>
            <person name="Dhargay N."/>
            <person name="Dooley K."/>
            <person name="Dooley E."/>
            <person name="Doricent M."/>
            <person name="Dorje P."/>
            <person name="Dorjee K."/>
            <person name="Dupes A."/>
            <person name="Elong R."/>
            <person name="Falk J."/>
            <person name="Farina A."/>
            <person name="Faro S."/>
            <person name="Ferguson D."/>
            <person name="Fisher S."/>
            <person name="Foley C.D."/>
            <person name="Franke A."/>
            <person name="Friedrich D."/>
            <person name="Gadbois L."/>
            <person name="Gearin G."/>
            <person name="Gearin C.R."/>
            <person name="Giannoukos G."/>
            <person name="Goode T."/>
            <person name="Graham J."/>
            <person name="Grandbois E."/>
            <person name="Grewal S."/>
            <person name="Gyaltsen K."/>
            <person name="Hafez N."/>
            <person name="Hagos B."/>
            <person name="Hall J."/>
            <person name="Henson C."/>
            <person name="Hollinger A."/>
            <person name="Honan T."/>
            <person name="Huard M.D."/>
            <person name="Hughes L."/>
            <person name="Hurhula B."/>
            <person name="Husby M.E."/>
            <person name="Kamat A."/>
            <person name="Kanga B."/>
            <person name="Kashin S."/>
            <person name="Khazanovich D."/>
            <person name="Kisner P."/>
            <person name="Lance K."/>
            <person name="Lara M."/>
            <person name="Lee W."/>
            <person name="Lennon N."/>
            <person name="Letendre F."/>
            <person name="LeVine R."/>
            <person name="Lipovsky A."/>
            <person name="Liu X."/>
            <person name="Liu J."/>
            <person name="Liu S."/>
            <person name="Lokyitsang T."/>
            <person name="Lokyitsang Y."/>
            <person name="Lubonja R."/>
            <person name="Lui A."/>
            <person name="MacDonald P."/>
            <person name="Magnisalis V."/>
            <person name="Maru K."/>
            <person name="Matthews C."/>
            <person name="McCusker W."/>
            <person name="McDonough S."/>
            <person name="Mehta T."/>
            <person name="Meldrim J."/>
            <person name="Meneus L."/>
            <person name="Mihai O."/>
            <person name="Mihalev A."/>
            <person name="Mihova T."/>
            <person name="Mittelman R."/>
            <person name="Mlenga V."/>
            <person name="Montmayeur A."/>
            <person name="Mulrain L."/>
            <person name="Navidi A."/>
            <person name="Naylor J."/>
            <person name="Negash T."/>
            <person name="Nguyen T."/>
            <person name="Nguyen N."/>
            <person name="Nicol R."/>
            <person name="Norbu C."/>
            <person name="Norbu N."/>
            <person name="Novod N."/>
            <person name="O'Neill B."/>
            <person name="Osman S."/>
            <person name="Markiewicz E."/>
            <person name="Oyono O.L."/>
            <person name="Patti C."/>
            <person name="Phunkhang P."/>
            <person name="Pierre F."/>
            <person name="Priest M."/>
            <person name="Raghuraman S."/>
            <person name="Rege F."/>
            <person name="Reyes R."/>
            <person name="Rise C."/>
            <person name="Rogov P."/>
            <person name="Ross K."/>
            <person name="Ryan E."/>
            <person name="Settipalli S."/>
            <person name="Shea T."/>
            <person name="Sherpa N."/>
            <person name="Shi L."/>
            <person name="Shih D."/>
            <person name="Sparrow T."/>
            <person name="Spaulding J."/>
            <person name="Stalker J."/>
            <person name="Stange-Thomann N."/>
            <person name="Stavropoulos S."/>
            <person name="Stone C."/>
            <person name="Strader C."/>
            <person name="Tesfaye S."/>
            <person name="Thomson T."/>
            <person name="Thoulutsang Y."/>
            <person name="Thoulutsang D."/>
            <person name="Topham K."/>
            <person name="Topping I."/>
            <person name="Tsamla T."/>
            <person name="Vassiliev H."/>
            <person name="Vo A."/>
            <person name="Wangchuk T."/>
            <person name="Wangdi T."/>
            <person name="Weiand M."/>
            <person name="Wilkinson J."/>
            <person name="Wilson A."/>
            <person name="Yadav S."/>
            <person name="Young G."/>
            <person name="Yu Q."/>
            <person name="Zembek L."/>
            <person name="Zhong D."/>
            <person name="Zimmer A."/>
            <person name="Zwirko Z."/>
            <person name="Jaffe D.B."/>
            <person name="Alvarez P."/>
            <person name="Brockman W."/>
            <person name="Butler J."/>
            <person name="Chin C."/>
            <person name="Gnerre S."/>
            <person name="Grabherr M."/>
            <person name="Kleber M."/>
            <person name="Mauceli E."/>
            <person name="MacCallum I."/>
        </authorList>
    </citation>
    <scope>NUCLEOTIDE SEQUENCE [LARGE SCALE GENOMIC DNA]</scope>
    <source>
        <strain evidence="3">Tai18E2 / Tucson 14021-0261.01</strain>
    </source>
</reference>
<dbReference type="EMBL" id="CM000159">
    <property type="protein sequence ID" value="EDW94510.1"/>
    <property type="molecule type" value="Genomic_DNA"/>
</dbReference>
<sequence length="126" mass="14108">MSSSKYPEKPPTSDVLELLAKDERSKGLLAKDEKRTQGSMEALEAIDKRLKGLLERLKTVEESMANLSLPPLDEGNGDAFKDLENMEDELDEQEKELLDFANDEDIAAKIDVDDIKQLDKKATGKQ</sequence>
<accession>B4PIF3</accession>
<dbReference type="AlphaFoldDB" id="B4PIF3"/>
<proteinExistence type="predicted"/>
<keyword evidence="1" id="KW-0175">Coiled coil</keyword>
<name>B4PIF3_DROYA</name>
<dbReference type="KEGG" id="dya:Dyak_GE20013"/>
<feature type="coiled-coil region" evidence="1">
    <location>
        <begin position="43"/>
        <end position="103"/>
    </location>
</feature>
<dbReference type="OrthoDB" id="7872699at2759"/>
<dbReference type="PhylomeDB" id="B4PIF3"/>
<reference evidence="2 3" key="2">
    <citation type="journal article" date="2007" name="PLoS Biol.">
        <title>Principles of genome evolution in the Drosophila melanogaster species group.</title>
        <authorList>
            <person name="Ranz J.M."/>
            <person name="Maurin D."/>
            <person name="Chan Y.S."/>
            <person name="von Grotthuss M."/>
            <person name="Hillier L.W."/>
            <person name="Roote J."/>
            <person name="Ashburner M."/>
            <person name="Bergman C.M."/>
        </authorList>
    </citation>
    <scope>NUCLEOTIDE SEQUENCE [LARGE SCALE GENOMIC DNA]</scope>
    <source>
        <strain evidence="3">Tai18E2 / Tucson 14021-0261.01</strain>
    </source>
</reference>
<dbReference type="HOGENOM" id="CLU_168499_0_0_1"/>
<evidence type="ECO:0000256" key="1">
    <source>
        <dbReference type="SAM" id="Coils"/>
    </source>
</evidence>
<organism evidence="2 3">
    <name type="scientific">Drosophila yakuba</name>
    <name type="common">Fruit fly</name>
    <dbReference type="NCBI Taxonomy" id="7245"/>
    <lineage>
        <taxon>Eukaryota</taxon>
        <taxon>Metazoa</taxon>
        <taxon>Ecdysozoa</taxon>
        <taxon>Arthropoda</taxon>
        <taxon>Hexapoda</taxon>
        <taxon>Insecta</taxon>
        <taxon>Pterygota</taxon>
        <taxon>Neoptera</taxon>
        <taxon>Endopterygota</taxon>
        <taxon>Diptera</taxon>
        <taxon>Brachycera</taxon>
        <taxon>Muscomorpha</taxon>
        <taxon>Ephydroidea</taxon>
        <taxon>Drosophilidae</taxon>
        <taxon>Drosophila</taxon>
        <taxon>Sophophora</taxon>
    </lineage>
</organism>
<dbReference type="eggNOG" id="KOG3627">
    <property type="taxonomic scope" value="Eukaryota"/>
</dbReference>
<gene>
    <name evidence="2" type="primary">Dyak\GE20013</name>
    <name evidence="2" type="synonym">dyak_GLEANR_3863</name>
    <name evidence="2" type="synonym">GE20013</name>
    <name evidence="2" type="ORF">Dyak_GE20013</name>
</gene>
<dbReference type="OMA" id="TSKDQEC"/>
<dbReference type="Proteomes" id="UP000002282">
    <property type="component" value="Chromosome 3L"/>
</dbReference>
<keyword evidence="3" id="KW-1185">Reference proteome</keyword>